<dbReference type="PANTHER" id="PTHR31549">
    <property type="entry name" value="PROTEIN, PUTATIVE (DUF247)-RELATED-RELATED"/>
    <property type="match status" value="1"/>
</dbReference>
<dbReference type="PANTHER" id="PTHR31549:SF23">
    <property type="entry name" value="OS03G0591600 PROTEIN"/>
    <property type="match status" value="1"/>
</dbReference>
<gene>
    <name evidence="3" type="ORF">ACJRO7_025737</name>
</gene>
<organism evidence="3 4">
    <name type="scientific">Eucalyptus globulus</name>
    <name type="common">Tasmanian blue gum</name>
    <dbReference type="NCBI Taxonomy" id="34317"/>
    <lineage>
        <taxon>Eukaryota</taxon>
        <taxon>Viridiplantae</taxon>
        <taxon>Streptophyta</taxon>
        <taxon>Embryophyta</taxon>
        <taxon>Tracheophyta</taxon>
        <taxon>Spermatophyta</taxon>
        <taxon>Magnoliopsida</taxon>
        <taxon>eudicotyledons</taxon>
        <taxon>Gunneridae</taxon>
        <taxon>Pentapetalae</taxon>
        <taxon>rosids</taxon>
        <taxon>malvids</taxon>
        <taxon>Myrtales</taxon>
        <taxon>Myrtaceae</taxon>
        <taxon>Myrtoideae</taxon>
        <taxon>Eucalypteae</taxon>
        <taxon>Eucalyptus</taxon>
    </lineage>
</organism>
<dbReference type="InterPro" id="IPR004158">
    <property type="entry name" value="DUF247_pln"/>
</dbReference>
<keyword evidence="2" id="KW-1133">Transmembrane helix</keyword>
<keyword evidence="4" id="KW-1185">Reference proteome</keyword>
<keyword evidence="2" id="KW-0472">Membrane</keyword>
<feature type="region of interest" description="Disordered" evidence="1">
    <location>
        <begin position="356"/>
        <end position="376"/>
    </location>
</feature>
<proteinExistence type="predicted"/>
<feature type="region of interest" description="Disordered" evidence="1">
    <location>
        <begin position="259"/>
        <end position="284"/>
    </location>
</feature>
<evidence type="ECO:0000256" key="1">
    <source>
        <dbReference type="SAM" id="MobiDB-lite"/>
    </source>
</evidence>
<dbReference type="Pfam" id="PF03140">
    <property type="entry name" value="DUF247"/>
    <property type="match status" value="1"/>
</dbReference>
<comment type="caution">
    <text evidence="3">The sequence shown here is derived from an EMBL/GenBank/DDBJ whole genome shotgun (WGS) entry which is preliminary data.</text>
</comment>
<evidence type="ECO:0000313" key="3">
    <source>
        <dbReference type="EMBL" id="KAL3736853.1"/>
    </source>
</evidence>
<sequence>MASFVQTASSMPKVGEIFDENQWVIQIRWALEEELEDETEVPVSIFSVPRVLMSSDPELYTPQQVAIGPYHHWRPEMYEMERYKLAAAKRSQKQLQKIKIHNLVEQLEKLELRTRACYHKYLDFKGETLAWMMAIDASFLLEFLRVYAIKEGKMLSRVSSRMSHLVDYTGRKSAHNAILKDIVMLENQIPLFILRKMLEFRFTSLDDADNMLHGMLMGFYKEVSPFKLLEALPKIQVSVCAHLLDFLYETIVPKVKEQPEIVEEEGEEEGDNEDKEGKAKSPWSLLSSSGTNYIRPLCDQIWNLLSKLIKGPIETVKRLLLSNRAKVLKLPLTILSKIPLLSVLAQPLESLISSQVKEEGMSENENSNPHEPPSVEEITIPSVSDLSNVGVRFVSTKGNLSSISFDAKLATLYLPAITLDMSSEVFMRNLVAYEASNATGPLVFTRYTELMNGIIDTSEDVKLLRERGVILNQLKSDEEVAKLWNGMSRSIRLTKVPFLDKAIEDVNKYYNGRWKVKLSKFTKQYVLSPWKFLAVLAGIVVLMLLTLQAFCSAYSCSRVFHIKAPSI</sequence>
<dbReference type="AlphaFoldDB" id="A0ABD3KFB5"/>
<protein>
    <submittedName>
        <fullName evidence="3">Uncharacterized protein</fullName>
    </submittedName>
</protein>
<evidence type="ECO:0000313" key="4">
    <source>
        <dbReference type="Proteomes" id="UP001634007"/>
    </source>
</evidence>
<keyword evidence="2" id="KW-0812">Transmembrane</keyword>
<reference evidence="3 4" key="1">
    <citation type="submission" date="2024-11" db="EMBL/GenBank/DDBJ databases">
        <title>Chromosome-level genome assembly of Eucalyptus globulus Labill. provides insights into its genome evolution.</title>
        <authorList>
            <person name="Li X."/>
        </authorList>
    </citation>
    <scope>NUCLEOTIDE SEQUENCE [LARGE SCALE GENOMIC DNA]</scope>
    <source>
        <strain evidence="3">CL2024</strain>
        <tissue evidence="3">Fresh tender leaves</tissue>
    </source>
</reference>
<feature type="transmembrane region" description="Helical" evidence="2">
    <location>
        <begin position="530"/>
        <end position="550"/>
    </location>
</feature>
<name>A0ABD3KFB5_EUCGL</name>
<dbReference type="EMBL" id="JBJKBG010000006">
    <property type="protein sequence ID" value="KAL3736853.1"/>
    <property type="molecule type" value="Genomic_DNA"/>
</dbReference>
<accession>A0ABD3KFB5</accession>
<evidence type="ECO:0000256" key="2">
    <source>
        <dbReference type="SAM" id="Phobius"/>
    </source>
</evidence>
<feature type="compositionally biased region" description="Acidic residues" evidence="1">
    <location>
        <begin position="260"/>
        <end position="274"/>
    </location>
</feature>
<dbReference type="Proteomes" id="UP001634007">
    <property type="component" value="Unassembled WGS sequence"/>
</dbReference>